<dbReference type="PANTHER" id="PTHR46888:SF13">
    <property type="entry name" value="RIBONUCLEASE H"/>
    <property type="match status" value="1"/>
</dbReference>
<name>A0A9Q1JAT3_SYNKA</name>
<dbReference type="Gene3D" id="4.10.60.10">
    <property type="entry name" value="Zinc finger, CCHC-type"/>
    <property type="match status" value="1"/>
</dbReference>
<dbReference type="SUPFAM" id="SSF56672">
    <property type="entry name" value="DNA/RNA polymerases"/>
    <property type="match status" value="1"/>
</dbReference>
<accession>A0A9Q1JAT3</accession>
<dbReference type="AlphaFoldDB" id="A0A9Q1JAT3"/>
<keyword evidence="1" id="KW-0479">Metal-binding</keyword>
<dbReference type="GO" id="GO:0008270">
    <property type="term" value="F:zinc ion binding"/>
    <property type="evidence" value="ECO:0007669"/>
    <property type="project" value="UniProtKB-KW"/>
</dbReference>
<keyword evidence="4" id="KW-1185">Reference proteome</keyword>
<dbReference type="InterPro" id="IPR036875">
    <property type="entry name" value="Znf_CCHC_sf"/>
</dbReference>
<dbReference type="SMART" id="SM00343">
    <property type="entry name" value="ZnF_C2HC"/>
    <property type="match status" value="2"/>
</dbReference>
<dbReference type="PROSITE" id="PS50158">
    <property type="entry name" value="ZF_CCHC"/>
    <property type="match status" value="2"/>
</dbReference>
<reference evidence="3" key="1">
    <citation type="journal article" date="2023" name="Science">
        <title>Genome structures resolve the early diversification of teleost fishes.</title>
        <authorList>
            <person name="Parey E."/>
            <person name="Louis A."/>
            <person name="Montfort J."/>
            <person name="Bouchez O."/>
            <person name="Roques C."/>
            <person name="Iampietro C."/>
            <person name="Lluch J."/>
            <person name="Castinel A."/>
            <person name="Donnadieu C."/>
            <person name="Desvignes T."/>
            <person name="Floi Bucao C."/>
            <person name="Jouanno E."/>
            <person name="Wen M."/>
            <person name="Mejri S."/>
            <person name="Dirks R."/>
            <person name="Jansen H."/>
            <person name="Henkel C."/>
            <person name="Chen W.J."/>
            <person name="Zahm M."/>
            <person name="Cabau C."/>
            <person name="Klopp C."/>
            <person name="Thompson A.W."/>
            <person name="Robinson-Rechavi M."/>
            <person name="Braasch I."/>
            <person name="Lecointre G."/>
            <person name="Bobe J."/>
            <person name="Postlethwait J.H."/>
            <person name="Berthelot C."/>
            <person name="Roest Crollius H."/>
            <person name="Guiguen Y."/>
        </authorList>
    </citation>
    <scope>NUCLEOTIDE SEQUENCE</scope>
    <source>
        <strain evidence="3">WJC10195</strain>
    </source>
</reference>
<dbReference type="EMBL" id="JAINUF010000002">
    <property type="protein sequence ID" value="KAJ8375585.1"/>
    <property type="molecule type" value="Genomic_DNA"/>
</dbReference>
<dbReference type="SUPFAM" id="SSF57756">
    <property type="entry name" value="Retrovirus zinc finger-like domains"/>
    <property type="match status" value="1"/>
</dbReference>
<keyword evidence="1" id="KW-0863">Zinc-finger</keyword>
<evidence type="ECO:0000313" key="3">
    <source>
        <dbReference type="EMBL" id="KAJ8375585.1"/>
    </source>
</evidence>
<protein>
    <recommendedName>
        <fullName evidence="2">CCHC-type domain-containing protein</fullName>
    </recommendedName>
</protein>
<organism evidence="3 4">
    <name type="scientific">Synaphobranchus kaupii</name>
    <name type="common">Kaup's arrowtooth eel</name>
    <dbReference type="NCBI Taxonomy" id="118154"/>
    <lineage>
        <taxon>Eukaryota</taxon>
        <taxon>Metazoa</taxon>
        <taxon>Chordata</taxon>
        <taxon>Craniata</taxon>
        <taxon>Vertebrata</taxon>
        <taxon>Euteleostomi</taxon>
        <taxon>Actinopterygii</taxon>
        <taxon>Neopterygii</taxon>
        <taxon>Teleostei</taxon>
        <taxon>Anguilliformes</taxon>
        <taxon>Synaphobranchidae</taxon>
        <taxon>Synaphobranchus</taxon>
    </lineage>
</organism>
<dbReference type="Gene3D" id="3.10.10.10">
    <property type="entry name" value="HIV Type 1 Reverse Transcriptase, subunit A, domain 1"/>
    <property type="match status" value="1"/>
</dbReference>
<sequence length="784" mass="85283">MMRERAVAEREGVLRAQREERESRERLAQFEVERTRAAKGIATLEPRFDVRSAISLMPKFSEEDIDTFFDAFEVVARECDWPEAKWPLLVQSVLKGKAQVAFAALDPRMGLEYESLKIAVLTPYGGVPEAYRQRFRTVKRRDGKASGAQRPGMEKSHSAVVCHHCREPGHIKPRCPRLKRERDRDIICHGCRRPGHVQSQCPQRSQLESRAKVVALVASLTKRDEGIGCSGPREGPSVSYQPFTSVGTVSVASGGEEVSITILRDTGAAQSLLLEGVIELPCDGFSWSALIKGLGGQYDCVPLYTVHLKSNVVKGPVTVGVVPTLPVPGVSLLLGNDLAGSQVCVTPVVVSTPLEVPETQELEREHPEVFTACVVTRALARKAEAQASEALTPISEEVPCVSATSGEKEHISLAGTVFAKAVSEEGTSAVKGPGFSPSLVADATHFSREVLIQEQNQDPSLAPLWKRAVTVEETWKVAAQNLTGAKERMKGQYDRKAVQRSFVPGDKVLVLTPVGRERFGTRFSGPYMVVRKVGACNYVISTPERRQKTRLCHINLLKLYVERDTANPVGCIVVVPSDREREEGFLAPEPVGARLDNSRACEQLQEQLKHLLKAQAQDVMALVAAHPSLFRDRPGLTSLVEHDVDTGGVMPMKQHPYRLPPFKKEKVREEVEYMLEIGAIEPGSGEWSSPVVLIPKSDGGILGVVAVGDTEPEVKTGTVVEAELEAWQMVLGECGGQAGTAATGLEELLMVLQEVEGLPMEWAGGGAGDLLLLLGPPGCHTGRG</sequence>
<evidence type="ECO:0000313" key="4">
    <source>
        <dbReference type="Proteomes" id="UP001152622"/>
    </source>
</evidence>
<dbReference type="GO" id="GO:0003676">
    <property type="term" value="F:nucleic acid binding"/>
    <property type="evidence" value="ECO:0007669"/>
    <property type="project" value="InterPro"/>
</dbReference>
<keyword evidence="1" id="KW-0862">Zinc</keyword>
<evidence type="ECO:0000259" key="2">
    <source>
        <dbReference type="PROSITE" id="PS50158"/>
    </source>
</evidence>
<evidence type="ECO:0000256" key="1">
    <source>
        <dbReference type="PROSITE-ProRule" id="PRU00047"/>
    </source>
</evidence>
<feature type="domain" description="CCHC-type" evidence="2">
    <location>
        <begin position="188"/>
        <end position="203"/>
    </location>
</feature>
<dbReference type="InterPro" id="IPR001878">
    <property type="entry name" value="Znf_CCHC"/>
</dbReference>
<dbReference type="InterPro" id="IPR043502">
    <property type="entry name" value="DNA/RNA_pol_sf"/>
</dbReference>
<dbReference type="InterPro" id="IPR054465">
    <property type="entry name" value="Integrase_p58-like_C"/>
</dbReference>
<feature type="domain" description="CCHC-type" evidence="2">
    <location>
        <begin position="162"/>
        <end position="177"/>
    </location>
</feature>
<dbReference type="PANTHER" id="PTHR46888">
    <property type="entry name" value="ZINC KNUCKLE DOMAINCONTAINING PROTEIN-RELATED"/>
    <property type="match status" value="1"/>
</dbReference>
<proteinExistence type="predicted"/>
<dbReference type="Pfam" id="PF22938">
    <property type="entry name" value="Integrase_p58_C"/>
    <property type="match status" value="1"/>
</dbReference>
<dbReference type="OrthoDB" id="9909710at2759"/>
<gene>
    <name evidence="3" type="ORF">SKAU_G00061650</name>
</gene>
<dbReference type="Proteomes" id="UP001152622">
    <property type="component" value="Chromosome 2"/>
</dbReference>
<comment type="caution">
    <text evidence="3">The sequence shown here is derived from an EMBL/GenBank/DDBJ whole genome shotgun (WGS) entry which is preliminary data.</text>
</comment>